<accession>A0AA46DX50</accession>
<organism evidence="2 3">
    <name type="scientific">Hypnocyclicus thermotrophus</name>
    <dbReference type="NCBI Taxonomy" id="1627895"/>
    <lineage>
        <taxon>Bacteria</taxon>
        <taxon>Fusobacteriati</taxon>
        <taxon>Fusobacteriota</taxon>
        <taxon>Fusobacteriia</taxon>
        <taxon>Fusobacteriales</taxon>
        <taxon>Fusobacteriaceae</taxon>
        <taxon>Hypnocyclicus</taxon>
    </lineage>
</organism>
<comment type="caution">
    <text evidence="2">The sequence shown here is derived from an EMBL/GenBank/DDBJ whole genome shotgun (WGS) entry which is preliminary data.</text>
</comment>
<dbReference type="NCBIfam" id="NF033218">
    <property type="entry name" value="anchor_AmaP"/>
    <property type="match status" value="1"/>
</dbReference>
<dbReference type="Proteomes" id="UP000294678">
    <property type="component" value="Unassembled WGS sequence"/>
</dbReference>
<gene>
    <name evidence="2" type="ORF">EV215_1859</name>
</gene>
<evidence type="ECO:0000313" key="2">
    <source>
        <dbReference type="EMBL" id="TDT67856.1"/>
    </source>
</evidence>
<keyword evidence="1" id="KW-1133">Transmembrane helix</keyword>
<dbReference type="EMBL" id="SOBG01000009">
    <property type="protein sequence ID" value="TDT67856.1"/>
    <property type="molecule type" value="Genomic_DNA"/>
</dbReference>
<keyword evidence="1" id="KW-0812">Transmembrane</keyword>
<name>A0AA46DX50_9FUSO</name>
<feature type="transmembrane region" description="Helical" evidence="1">
    <location>
        <begin position="39"/>
        <end position="57"/>
    </location>
</feature>
<reference evidence="2 3" key="1">
    <citation type="submission" date="2019-03" db="EMBL/GenBank/DDBJ databases">
        <title>Genomic Encyclopedia of Type Strains, Phase IV (KMG-IV): sequencing the most valuable type-strain genomes for metagenomic binning, comparative biology and taxonomic classification.</title>
        <authorList>
            <person name="Goeker M."/>
        </authorList>
    </citation>
    <scope>NUCLEOTIDE SEQUENCE [LARGE SCALE GENOMIC DNA]</scope>
    <source>
        <strain evidence="2 3">DSM 100055</strain>
    </source>
</reference>
<dbReference type="RefSeq" id="WP_134113720.1">
    <property type="nucleotide sequence ID" value="NZ_SOBG01000009.1"/>
</dbReference>
<sequence length="185" mass="21559">MLWMFLFAIGWIGLGIISLGTMFLAVFPKYFSIVNYYNINFRLIILGVGFFYFALFIEKLLRLFKKEEAYYLDTENGKIRITISALNTLIKKEITKRKNLKLIKMKNSINKKGVYVKIEIEILETDNVSLKLKTIQEDIKNRTKEVFDIEVKSVDIVTSKVKDIVKVDNIGDENNADRDIREIDS</sequence>
<keyword evidence="1" id="KW-0472">Membrane</keyword>
<feature type="transmembrane region" description="Helical" evidence="1">
    <location>
        <begin position="5"/>
        <end position="27"/>
    </location>
</feature>
<keyword evidence="3" id="KW-1185">Reference proteome</keyword>
<protein>
    <recommendedName>
        <fullName evidence="4">Alkaline shock response membrane anchor protein AmaP</fullName>
    </recommendedName>
</protein>
<proteinExistence type="predicted"/>
<dbReference type="AlphaFoldDB" id="A0AA46DX50"/>
<evidence type="ECO:0000256" key="1">
    <source>
        <dbReference type="SAM" id="Phobius"/>
    </source>
</evidence>
<evidence type="ECO:0000313" key="3">
    <source>
        <dbReference type="Proteomes" id="UP000294678"/>
    </source>
</evidence>
<evidence type="ECO:0008006" key="4">
    <source>
        <dbReference type="Google" id="ProtNLM"/>
    </source>
</evidence>